<name>A0A4S2M7B4_OPIFE</name>
<dbReference type="PANTHER" id="PTHR20875:SF0">
    <property type="entry name" value="GH12158P"/>
    <property type="match status" value="1"/>
</dbReference>
<reference evidence="1 2" key="1">
    <citation type="journal article" date="2019" name="BMC Genomics">
        <title>New insights from Opisthorchis felineus genome: update on genomics of the epidemiologically important liver flukes.</title>
        <authorList>
            <person name="Ershov N.I."/>
            <person name="Mordvinov V.A."/>
            <person name="Prokhortchouk E.B."/>
            <person name="Pakharukova M.Y."/>
            <person name="Gunbin K.V."/>
            <person name="Ustyantsev K."/>
            <person name="Genaev M.A."/>
            <person name="Blinov A.G."/>
            <person name="Mazur A."/>
            <person name="Boulygina E."/>
            <person name="Tsygankova S."/>
            <person name="Khrameeva E."/>
            <person name="Chekanov N."/>
            <person name="Fan G."/>
            <person name="Xiao A."/>
            <person name="Zhang H."/>
            <person name="Xu X."/>
            <person name="Yang H."/>
            <person name="Solovyev V."/>
            <person name="Lee S.M."/>
            <person name="Liu X."/>
            <person name="Afonnikov D.A."/>
            <person name="Skryabin K.G."/>
        </authorList>
    </citation>
    <scope>NUCLEOTIDE SEQUENCE [LARGE SCALE GENOMIC DNA]</scope>
    <source>
        <strain evidence="1">AK-0245</strain>
        <tissue evidence="1">Whole organism</tissue>
    </source>
</reference>
<dbReference type="STRING" id="147828.A0A4S2M7B4"/>
<proteinExistence type="predicted"/>
<evidence type="ECO:0008006" key="3">
    <source>
        <dbReference type="Google" id="ProtNLM"/>
    </source>
</evidence>
<evidence type="ECO:0000313" key="1">
    <source>
        <dbReference type="EMBL" id="TGZ69977.1"/>
    </source>
</evidence>
<dbReference type="PANTHER" id="PTHR20875">
    <property type="entry name" value="EF-HAND CALCIUM-BINDING DOMAIN-CONTAINING PROTEIN 6-RELATED"/>
    <property type="match status" value="1"/>
</dbReference>
<dbReference type="Proteomes" id="UP000308267">
    <property type="component" value="Unassembled WGS sequence"/>
</dbReference>
<gene>
    <name evidence="1" type="ORF">CRM22_003435</name>
</gene>
<evidence type="ECO:0000313" key="2">
    <source>
        <dbReference type="Proteomes" id="UP000308267"/>
    </source>
</evidence>
<dbReference type="EMBL" id="SJOL01005666">
    <property type="protein sequence ID" value="TGZ69977.1"/>
    <property type="molecule type" value="Genomic_DNA"/>
</dbReference>
<dbReference type="Gene3D" id="1.10.238.10">
    <property type="entry name" value="EF-hand"/>
    <property type="match status" value="4"/>
</dbReference>
<protein>
    <recommendedName>
        <fullName evidence="3">EF-hand domain-containing protein</fullName>
    </recommendedName>
</protein>
<dbReference type="SUPFAM" id="SSF47473">
    <property type="entry name" value="EF-hand"/>
    <property type="match status" value="4"/>
</dbReference>
<sequence length="985" mass="114564">MPQVWNNVATLTGDFMKTPLRAIWNMALDTIQNVENYVRDLAKDRRSRFSENFLDYDNLRSGYVTTGQFFRVLRNIIGVPLRNDAEELILRKYGVNENKDVNWRQFVQEIEGKFDVNDFSEHPECKVLKTIDSFCVGSKAPHKRPGDEKYDSLRPILSRINQFIGFQGYIVRDCYKQFDVHNMGLVTESQFYRSFPGPTDISDAELTMLVERYKSNTHPGFVDYLAFEKELKELQAAEGVARMGQLTDMKEGIYIPEPKEDFLRPSVELIIDRIRFAIHRRDVRVMDFFVDYDKLRHDEVTENQFVCALMLAIAKEAQLSREEVQMLANCYRKHSNPRMIAYREFCRQVDAPFHTLHLEKDPLKQPNMPKTGELTHGVATLTTEEEQRVSRILDDLRTKIEKRRIMTYPYFRDYDLGTGITRLISDTQFGRVLHFLGLTVSPEDCRLLCRKFAEPTTGKVSYTLFCQAIDKWSIPEEIPKPDDTSAYCVEQENINVGVAIGDSKSGKKVSRRDWLSTVEPHISSVGDHWPVEVLLDRIRHLVLINRIGLKPWFHDFDQLRSGYMTRSQFARCLTAAGIMRLDLHDLTPTQLNTLADRYVSPNDSNMVNWTKFVEDVETVFTIPELEKQPLTRVLPQETFVQPKPGTADWSTATTEMRENYEESMSKLRRKIHERRMLLLPDFLAFDKNHRGYVTTNNFRQLVTMFDFSISPAGIDAIIARHANDDGFDYREFLGVLDPPSPEEIEYKYPERLKTLQMTNILGKKGQEMEPVVRDTEGVLDQIKAEVYRRRIRLSDWFRDHDKLNHGYMPRSTFRRCLGVLPVSIGETAMNMVEDRYKGPQPETIDWRAFCEEIEHVFQTPGLERNPLKEPEVYVPDAPVAQNHLSLEVAKLADGAVVKVADKVRQRRLQLLPLFSDFDETHRMTVSQMQFRRVLMTMDLADMLSEREWSSLYCKYRHPLGVVDNINYLAFIDDVYTAAGMDPRMP</sequence>
<dbReference type="AlphaFoldDB" id="A0A4S2M7B4"/>
<dbReference type="OrthoDB" id="272072at2759"/>
<keyword evidence="2" id="KW-1185">Reference proteome</keyword>
<organism evidence="1 2">
    <name type="scientific">Opisthorchis felineus</name>
    <dbReference type="NCBI Taxonomy" id="147828"/>
    <lineage>
        <taxon>Eukaryota</taxon>
        <taxon>Metazoa</taxon>
        <taxon>Spiralia</taxon>
        <taxon>Lophotrochozoa</taxon>
        <taxon>Platyhelminthes</taxon>
        <taxon>Trematoda</taxon>
        <taxon>Digenea</taxon>
        <taxon>Opisthorchiida</taxon>
        <taxon>Opisthorchiata</taxon>
        <taxon>Opisthorchiidae</taxon>
        <taxon>Opisthorchis</taxon>
    </lineage>
</organism>
<accession>A0A4S2M7B4</accession>
<dbReference type="InterPro" id="IPR011992">
    <property type="entry name" value="EF-hand-dom_pair"/>
</dbReference>
<dbReference type="InterPro" id="IPR052603">
    <property type="entry name" value="EFCB6"/>
</dbReference>
<comment type="caution">
    <text evidence="1">The sequence shown here is derived from an EMBL/GenBank/DDBJ whole genome shotgun (WGS) entry which is preliminary data.</text>
</comment>